<feature type="domain" description="ASCH" evidence="1">
    <location>
        <begin position="49"/>
        <end position="172"/>
    </location>
</feature>
<dbReference type="RefSeq" id="WP_203669350.1">
    <property type="nucleotide sequence ID" value="NZ_BONO01000022.1"/>
</dbReference>
<dbReference type="InterPro" id="IPR007374">
    <property type="entry name" value="ASCH_domain"/>
</dbReference>
<dbReference type="Proteomes" id="UP000642125">
    <property type="component" value="Unassembled WGS sequence"/>
</dbReference>
<evidence type="ECO:0000313" key="3">
    <source>
        <dbReference type="Proteomes" id="UP000642125"/>
    </source>
</evidence>
<dbReference type="Gene3D" id="3.10.400.10">
    <property type="entry name" value="Sulfate adenylyltransferase"/>
    <property type="match status" value="1"/>
</dbReference>
<protein>
    <recommendedName>
        <fullName evidence="1">ASCH domain-containing protein</fullName>
    </recommendedName>
</protein>
<dbReference type="InterPro" id="IPR015947">
    <property type="entry name" value="PUA-like_sf"/>
</dbReference>
<comment type="caution">
    <text evidence="2">The sequence shown here is derived from an EMBL/GenBank/DDBJ whole genome shotgun (WGS) entry which is preliminary data.</text>
</comment>
<dbReference type="AlphaFoldDB" id="A0A919PD29"/>
<dbReference type="SMART" id="SM01022">
    <property type="entry name" value="ASCH"/>
    <property type="match status" value="1"/>
</dbReference>
<evidence type="ECO:0000313" key="2">
    <source>
        <dbReference type="EMBL" id="GIG37355.1"/>
    </source>
</evidence>
<dbReference type="InterPro" id="IPR009326">
    <property type="entry name" value="DUF984"/>
</dbReference>
<dbReference type="SUPFAM" id="SSF88697">
    <property type="entry name" value="PUA domain-like"/>
    <property type="match status" value="1"/>
</dbReference>
<name>A0A919PD29_9CELL</name>
<dbReference type="CDD" id="cd06553">
    <property type="entry name" value="ASCH_Ef3133_like"/>
    <property type="match status" value="1"/>
</dbReference>
<sequence length="187" mass="19748">MTDDATAADSTHPDEILAFWEVARVRAGVVRFAAVTGPGVAGTLVPPSWSFGDDPALADELLGLVLDGTKTATSTALAEYEAADEPLPVKGDLSIVTDGAGRPGALIRTTRVETLPFDQVDGGFAAAEGEGDRTLASWRAEHERYWRRVLAPLGAEFAATMPVVTERFELLYPRPGDRSAAPAPSEA</sequence>
<proteinExistence type="predicted"/>
<dbReference type="PANTHER" id="PTHR39203:SF1">
    <property type="entry name" value="CYTOPLASMIC PROTEIN"/>
    <property type="match status" value="1"/>
</dbReference>
<dbReference type="PANTHER" id="PTHR39203">
    <property type="entry name" value="CYTOPLASMIC PROTEIN-RELATED"/>
    <property type="match status" value="1"/>
</dbReference>
<organism evidence="2 3">
    <name type="scientific">Cellulomonas pakistanensis</name>
    <dbReference type="NCBI Taxonomy" id="992287"/>
    <lineage>
        <taxon>Bacteria</taxon>
        <taxon>Bacillati</taxon>
        <taxon>Actinomycetota</taxon>
        <taxon>Actinomycetes</taxon>
        <taxon>Micrococcales</taxon>
        <taxon>Cellulomonadaceae</taxon>
        <taxon>Cellulomonas</taxon>
    </lineage>
</organism>
<keyword evidence="3" id="KW-1185">Reference proteome</keyword>
<reference evidence="2" key="1">
    <citation type="submission" date="2021-01" db="EMBL/GenBank/DDBJ databases">
        <title>Whole genome shotgun sequence of Cellulomonas pakistanensis NBRC 110800.</title>
        <authorList>
            <person name="Komaki H."/>
            <person name="Tamura T."/>
        </authorList>
    </citation>
    <scope>NUCLEOTIDE SEQUENCE</scope>
    <source>
        <strain evidence="2">NBRC 110800</strain>
    </source>
</reference>
<accession>A0A919PD29</accession>
<evidence type="ECO:0000259" key="1">
    <source>
        <dbReference type="SMART" id="SM01022"/>
    </source>
</evidence>
<dbReference type="Pfam" id="PF04266">
    <property type="entry name" value="ASCH"/>
    <property type="match status" value="1"/>
</dbReference>
<gene>
    <name evidence="2" type="ORF">Cpa01nite_27360</name>
</gene>
<dbReference type="EMBL" id="BONO01000022">
    <property type="protein sequence ID" value="GIG37355.1"/>
    <property type="molecule type" value="Genomic_DNA"/>
</dbReference>